<proteinExistence type="predicted"/>
<sequence>MAPPPSTIFRKVRHSHRASVIDVPDEAEPVVQSSNRNTMPLDDLHRTTTASSLSCHRRSPPPIASRIEGASVPALTPTGTSITAHNANILRTVSTNANSLSLNITQNNVQFETLQMFNHSSHNTFSNSTFTTPGRDSNSFYGPTSFYGPSTFNVHPDFINQVMLRIQPAGLRGLDSTPPVSLSDLQVPVSLRPWIDADALERGDGIEAPTMGVNRNSRLRRLINRDVSRTQDTNNLVIVVSRGAFNSFFFSNFKLLNWSNFDRIS</sequence>
<reference evidence="1 2" key="1">
    <citation type="journal article" date="2019" name="Nat. Ecol. Evol.">
        <title>Megaphylogeny resolves global patterns of mushroom evolution.</title>
        <authorList>
            <person name="Varga T."/>
            <person name="Krizsan K."/>
            <person name="Foldi C."/>
            <person name="Dima B."/>
            <person name="Sanchez-Garcia M."/>
            <person name="Sanchez-Ramirez S."/>
            <person name="Szollosi G.J."/>
            <person name="Szarkandi J.G."/>
            <person name="Papp V."/>
            <person name="Albert L."/>
            <person name="Andreopoulos W."/>
            <person name="Angelini C."/>
            <person name="Antonin V."/>
            <person name="Barry K.W."/>
            <person name="Bougher N.L."/>
            <person name="Buchanan P."/>
            <person name="Buyck B."/>
            <person name="Bense V."/>
            <person name="Catcheside P."/>
            <person name="Chovatia M."/>
            <person name="Cooper J."/>
            <person name="Damon W."/>
            <person name="Desjardin D."/>
            <person name="Finy P."/>
            <person name="Geml J."/>
            <person name="Haridas S."/>
            <person name="Hughes K."/>
            <person name="Justo A."/>
            <person name="Karasinski D."/>
            <person name="Kautmanova I."/>
            <person name="Kiss B."/>
            <person name="Kocsube S."/>
            <person name="Kotiranta H."/>
            <person name="LaButti K.M."/>
            <person name="Lechner B.E."/>
            <person name="Liimatainen K."/>
            <person name="Lipzen A."/>
            <person name="Lukacs Z."/>
            <person name="Mihaltcheva S."/>
            <person name="Morgado L.N."/>
            <person name="Niskanen T."/>
            <person name="Noordeloos M.E."/>
            <person name="Ohm R.A."/>
            <person name="Ortiz-Santana B."/>
            <person name="Ovrebo C."/>
            <person name="Racz N."/>
            <person name="Riley R."/>
            <person name="Savchenko A."/>
            <person name="Shiryaev A."/>
            <person name="Soop K."/>
            <person name="Spirin V."/>
            <person name="Szebenyi C."/>
            <person name="Tomsovsky M."/>
            <person name="Tulloss R.E."/>
            <person name="Uehling J."/>
            <person name="Grigoriev I.V."/>
            <person name="Vagvolgyi C."/>
            <person name="Papp T."/>
            <person name="Martin F.M."/>
            <person name="Miettinen O."/>
            <person name="Hibbett D.S."/>
            <person name="Nagy L.G."/>
        </authorList>
    </citation>
    <scope>NUCLEOTIDE SEQUENCE [LARGE SCALE GENOMIC DNA]</scope>
    <source>
        <strain evidence="1 2">CBS 962.96</strain>
    </source>
</reference>
<protein>
    <submittedName>
        <fullName evidence="1">Uncharacterized protein</fullName>
    </submittedName>
</protein>
<evidence type="ECO:0000313" key="2">
    <source>
        <dbReference type="Proteomes" id="UP000297245"/>
    </source>
</evidence>
<keyword evidence="2" id="KW-1185">Reference proteome</keyword>
<gene>
    <name evidence="1" type="ORF">K435DRAFT_963750</name>
</gene>
<dbReference type="AlphaFoldDB" id="A0A4S8MEB7"/>
<accession>A0A4S8MEB7</accession>
<evidence type="ECO:0000313" key="1">
    <source>
        <dbReference type="EMBL" id="THV00943.1"/>
    </source>
</evidence>
<organism evidence="1 2">
    <name type="scientific">Dendrothele bispora (strain CBS 962.96)</name>
    <dbReference type="NCBI Taxonomy" id="1314807"/>
    <lineage>
        <taxon>Eukaryota</taxon>
        <taxon>Fungi</taxon>
        <taxon>Dikarya</taxon>
        <taxon>Basidiomycota</taxon>
        <taxon>Agaricomycotina</taxon>
        <taxon>Agaricomycetes</taxon>
        <taxon>Agaricomycetidae</taxon>
        <taxon>Agaricales</taxon>
        <taxon>Agaricales incertae sedis</taxon>
        <taxon>Dendrothele</taxon>
    </lineage>
</organism>
<name>A0A4S8MEB7_DENBC</name>
<dbReference type="EMBL" id="ML179096">
    <property type="protein sequence ID" value="THV00943.1"/>
    <property type="molecule type" value="Genomic_DNA"/>
</dbReference>
<dbReference type="Proteomes" id="UP000297245">
    <property type="component" value="Unassembled WGS sequence"/>
</dbReference>